<reference evidence="1" key="1">
    <citation type="submission" date="2022-10" db="EMBL/GenBank/DDBJ databases">
        <title>Roseovarius pelagicus sp. nov., isolated from Arctic seawater.</title>
        <authorList>
            <person name="Hong Y.W."/>
            <person name="Hwang C.Y."/>
        </authorList>
    </citation>
    <scope>NUCLEOTIDE SEQUENCE</scope>
    <source>
        <strain evidence="1">HL-MP18</strain>
    </source>
</reference>
<dbReference type="EMBL" id="CP106738">
    <property type="protein sequence ID" value="UXX83798.1"/>
    <property type="molecule type" value="Genomic_DNA"/>
</dbReference>
<keyword evidence="2" id="KW-1185">Reference proteome</keyword>
<evidence type="ECO:0000313" key="2">
    <source>
        <dbReference type="Proteomes" id="UP001064087"/>
    </source>
</evidence>
<sequence>MLRVLAEGDLDTLMASQLRIARAENGVWRALLPVRVEAIKAEATGQFRDVVKLAYREAAEKSVGREADQGFSVSLEGTVSPLEAALALALASGVSDEEKAAATEAEQMLATTGSADQTARVMADVIRQGRDVRTAGAHHLGNGQLGAFLIYTDDPEDYGSVSAYLRRKDVAAQTFDMRAFGLGFARLWLEASSPVPASGALNDLAAILLRAREAGLIPAATSDLVVISTGDTAIRVYCHTPETIAEAPSAADHVAAELEPVQPLDVAIIPFKADATASAELRDRIKALSRTVGYRVSLEPRPRNVARDAELEPLLEQIDELQHQIDQITALGAPQQRLLRFSDAQLPAMIDGLRKLPPKALSDGALQYAASHSAGRVGPAHYLMYNPTMTHMRVAEAYWRMRTEPHPMSYWLEPFVAEAQAKRPTRTQVFVPSGHFLVPSLAHFGGDVDETLRLVLGNLFDDRHALLTDKESSAFYIFSRSQSEAFDLDVEVVDGDQFAPLNQKLFWINDYLQMRSPVAVDPERLAEVAANLYEGEAAKALGETIDNQIGELDTAWAKARDDISGQALGVIDAIAEEMEAVTARISDLHEYLGKTAKEMQALETTASAATRALRDATNAIMSDLGAQDSAVAQARLTFEARMHSECRLAEDAIEKGQERISALQDRLRRIQTWGDG</sequence>
<proteinExistence type="predicted"/>
<gene>
    <name evidence="1" type="ORF">N7U68_03820</name>
</gene>
<accession>A0ABY6DCH0</accession>
<name>A0ABY6DCH0_9RHOB</name>
<organism evidence="1 2">
    <name type="scientific">Roseovarius pelagicus</name>
    <dbReference type="NCBI Taxonomy" id="2980108"/>
    <lineage>
        <taxon>Bacteria</taxon>
        <taxon>Pseudomonadati</taxon>
        <taxon>Pseudomonadota</taxon>
        <taxon>Alphaproteobacteria</taxon>
        <taxon>Rhodobacterales</taxon>
        <taxon>Roseobacteraceae</taxon>
        <taxon>Roseovarius</taxon>
    </lineage>
</organism>
<protein>
    <submittedName>
        <fullName evidence="1">Uncharacterized protein</fullName>
    </submittedName>
</protein>
<dbReference type="Proteomes" id="UP001064087">
    <property type="component" value="Chromosome"/>
</dbReference>
<evidence type="ECO:0000313" key="1">
    <source>
        <dbReference type="EMBL" id="UXX83798.1"/>
    </source>
</evidence>